<gene>
    <name evidence="7" type="ORF">NLU13_4736</name>
</gene>
<feature type="region of interest" description="Disordered" evidence="5">
    <location>
        <begin position="361"/>
        <end position="403"/>
    </location>
</feature>
<feature type="transmembrane region" description="Helical" evidence="6">
    <location>
        <begin position="222"/>
        <end position="242"/>
    </location>
</feature>
<evidence type="ECO:0000256" key="1">
    <source>
        <dbReference type="ARBA" id="ARBA00004141"/>
    </source>
</evidence>
<dbReference type="GO" id="GO:0016020">
    <property type="term" value="C:membrane"/>
    <property type="evidence" value="ECO:0007669"/>
    <property type="project" value="UniProtKB-SubCell"/>
</dbReference>
<evidence type="ECO:0000256" key="5">
    <source>
        <dbReference type="SAM" id="MobiDB-lite"/>
    </source>
</evidence>
<feature type="transmembrane region" description="Helical" evidence="6">
    <location>
        <begin position="180"/>
        <end position="202"/>
    </location>
</feature>
<dbReference type="Proteomes" id="UP001175261">
    <property type="component" value="Unassembled WGS sequence"/>
</dbReference>
<feature type="transmembrane region" description="Helical" evidence="6">
    <location>
        <begin position="149"/>
        <end position="168"/>
    </location>
</feature>
<dbReference type="Pfam" id="PF03619">
    <property type="entry name" value="Solute_trans_a"/>
    <property type="match status" value="1"/>
</dbReference>
<evidence type="ECO:0000256" key="2">
    <source>
        <dbReference type="ARBA" id="ARBA00022692"/>
    </source>
</evidence>
<keyword evidence="8" id="KW-1185">Reference proteome</keyword>
<comment type="caution">
    <text evidence="7">The sequence shown here is derived from an EMBL/GenBank/DDBJ whole genome shotgun (WGS) entry which is preliminary data.</text>
</comment>
<evidence type="ECO:0000256" key="3">
    <source>
        <dbReference type="ARBA" id="ARBA00022989"/>
    </source>
</evidence>
<accession>A0AA39GJG0</accession>
<dbReference type="InterPro" id="IPR005178">
    <property type="entry name" value="Ostalpha/TMEM184C"/>
</dbReference>
<feature type="compositionally biased region" description="Basic residues" evidence="5">
    <location>
        <begin position="479"/>
        <end position="490"/>
    </location>
</feature>
<feature type="compositionally biased region" description="Polar residues" evidence="5">
    <location>
        <begin position="368"/>
        <end position="395"/>
    </location>
</feature>
<feature type="transmembrane region" description="Helical" evidence="6">
    <location>
        <begin position="84"/>
        <end position="102"/>
    </location>
</feature>
<proteinExistence type="predicted"/>
<comment type="subcellular location">
    <subcellularLocation>
        <location evidence="1">Membrane</location>
        <topology evidence="1">Multi-pass membrane protein</topology>
    </subcellularLocation>
</comment>
<feature type="compositionally biased region" description="Basic and acidic residues" evidence="5">
    <location>
        <begin position="491"/>
        <end position="502"/>
    </location>
</feature>
<feature type="transmembrane region" description="Helical" evidence="6">
    <location>
        <begin position="50"/>
        <end position="78"/>
    </location>
</feature>
<keyword evidence="4 6" id="KW-0472">Membrane</keyword>
<evidence type="ECO:0000313" key="8">
    <source>
        <dbReference type="Proteomes" id="UP001175261"/>
    </source>
</evidence>
<keyword evidence="2 6" id="KW-0812">Transmembrane</keyword>
<dbReference type="SMART" id="SM01417">
    <property type="entry name" value="Solute_trans_a"/>
    <property type="match status" value="1"/>
</dbReference>
<evidence type="ECO:0000313" key="7">
    <source>
        <dbReference type="EMBL" id="KAK0388492.1"/>
    </source>
</evidence>
<feature type="compositionally biased region" description="Acidic residues" evidence="5">
    <location>
        <begin position="554"/>
        <end position="563"/>
    </location>
</feature>
<dbReference type="EMBL" id="JAPDFR010000003">
    <property type="protein sequence ID" value="KAK0388492.1"/>
    <property type="molecule type" value="Genomic_DNA"/>
</dbReference>
<sequence>MMTADGGTGQKFTYATTVVAGVASLAATLLSIVSIWLQAKNYRKPLLQRYVVRILLMVPIYSIASWTSMVSLIAAQFLDPIRDIYEAFTIYTFFQLLINYIGGERALIIQTHGRAPVQHLWPMNHVLPKVDISDPHTFLAIKRGILQYAWLKPVLALAAIIMKATGTYKEGYISIDSGYFWSGIIYNISVTLSLYALGLFWVCMHQDLQPFRPVPKFLCIKLIIFASYWQGFFLGILVWLGAIPDNVQGYTSDNLAAAIQDALICIEMPIFAVAHWYAFSWHDFADNSILSARMPIQYALRDSFGIRDLIEDSKETFRGENYGYRVFDSGDKVMAHEDSKSRLARLREGMRYERGGKGKYWIPKPGEVNTTTPLLNDQGSGSSSRPDQINENTHGTFDEPEIDQDEEVLYDKARKLEYGDWNYPVITASEPLRERYMSSGGRFVARSPANSTPRGSPGPSRRTSSKGKQTAIEPEHVHPIKQKKKPKKIVHHEPPNIKDLGLDKPAPGQSKAETASTTDSAIDQIEENSQPWGLNSRSPLSDEAQTPSPGFSLGEDEDDHNPW</sequence>
<reference evidence="7" key="1">
    <citation type="submission" date="2022-10" db="EMBL/GenBank/DDBJ databases">
        <title>Determination and structural analysis of whole genome sequence of Sarocladium strictum F4-1.</title>
        <authorList>
            <person name="Hu L."/>
            <person name="Jiang Y."/>
        </authorList>
    </citation>
    <scope>NUCLEOTIDE SEQUENCE</scope>
    <source>
        <strain evidence="7">F4-1</strain>
    </source>
</reference>
<feature type="region of interest" description="Disordered" evidence="5">
    <location>
        <begin position="441"/>
        <end position="563"/>
    </location>
</feature>
<dbReference type="PANTHER" id="PTHR23423">
    <property type="entry name" value="ORGANIC SOLUTE TRANSPORTER-RELATED"/>
    <property type="match status" value="1"/>
</dbReference>
<evidence type="ECO:0000256" key="4">
    <source>
        <dbReference type="ARBA" id="ARBA00023136"/>
    </source>
</evidence>
<feature type="transmembrane region" description="Helical" evidence="6">
    <location>
        <begin position="12"/>
        <end position="38"/>
    </location>
</feature>
<protein>
    <submittedName>
        <fullName evidence="7">Uncharacterized protein</fullName>
    </submittedName>
</protein>
<dbReference type="AlphaFoldDB" id="A0AA39GJG0"/>
<feature type="compositionally biased region" description="Polar residues" evidence="5">
    <location>
        <begin position="511"/>
        <end position="549"/>
    </location>
</feature>
<evidence type="ECO:0000256" key="6">
    <source>
        <dbReference type="SAM" id="Phobius"/>
    </source>
</evidence>
<keyword evidence="3 6" id="KW-1133">Transmembrane helix</keyword>
<name>A0AA39GJG0_SARSR</name>
<organism evidence="7 8">
    <name type="scientific">Sarocladium strictum</name>
    <name type="common">Black bundle disease fungus</name>
    <name type="synonym">Acremonium strictum</name>
    <dbReference type="NCBI Taxonomy" id="5046"/>
    <lineage>
        <taxon>Eukaryota</taxon>
        <taxon>Fungi</taxon>
        <taxon>Dikarya</taxon>
        <taxon>Ascomycota</taxon>
        <taxon>Pezizomycotina</taxon>
        <taxon>Sordariomycetes</taxon>
        <taxon>Hypocreomycetidae</taxon>
        <taxon>Hypocreales</taxon>
        <taxon>Sarocladiaceae</taxon>
        <taxon>Sarocladium</taxon>
    </lineage>
</organism>
<feature type="compositionally biased region" description="Low complexity" evidence="5">
    <location>
        <begin position="451"/>
        <end position="462"/>
    </location>
</feature>